<dbReference type="GO" id="GO:0000976">
    <property type="term" value="F:transcription cis-regulatory region binding"/>
    <property type="evidence" value="ECO:0007669"/>
    <property type="project" value="TreeGrafter"/>
</dbReference>
<dbReference type="EMBL" id="SJPJ01000001">
    <property type="protein sequence ID" value="TWT81369.1"/>
    <property type="molecule type" value="Genomic_DNA"/>
</dbReference>
<proteinExistence type="predicted"/>
<evidence type="ECO:0000313" key="4">
    <source>
        <dbReference type="EMBL" id="TWT81369.1"/>
    </source>
</evidence>
<dbReference type="SUPFAM" id="SSF46689">
    <property type="entry name" value="Homeodomain-like"/>
    <property type="match status" value="1"/>
</dbReference>
<dbReference type="InterPro" id="IPR009057">
    <property type="entry name" value="Homeodomain-like_sf"/>
</dbReference>
<feature type="domain" description="HTH tetR-type" evidence="3">
    <location>
        <begin position="7"/>
        <end position="67"/>
    </location>
</feature>
<dbReference type="RefSeq" id="WP_146397271.1">
    <property type="nucleotide sequence ID" value="NZ_SJPJ01000001.1"/>
</dbReference>
<reference evidence="4 5" key="1">
    <citation type="submission" date="2019-02" db="EMBL/GenBank/DDBJ databases">
        <title>Deep-cultivation of Planctomycetes and their phenomic and genomic characterization uncovers novel biology.</title>
        <authorList>
            <person name="Wiegand S."/>
            <person name="Jogler M."/>
            <person name="Boedeker C."/>
            <person name="Pinto D."/>
            <person name="Vollmers J."/>
            <person name="Rivas-Marin E."/>
            <person name="Kohn T."/>
            <person name="Peeters S.H."/>
            <person name="Heuer A."/>
            <person name="Rast P."/>
            <person name="Oberbeckmann S."/>
            <person name="Bunk B."/>
            <person name="Jeske O."/>
            <person name="Meyerdierks A."/>
            <person name="Storesund J.E."/>
            <person name="Kallscheuer N."/>
            <person name="Luecker S."/>
            <person name="Lage O.M."/>
            <person name="Pohl T."/>
            <person name="Merkel B.J."/>
            <person name="Hornburger P."/>
            <person name="Mueller R.-W."/>
            <person name="Bruemmer F."/>
            <person name="Labrenz M."/>
            <person name="Spormann A.M."/>
            <person name="Op Den Camp H."/>
            <person name="Overmann J."/>
            <person name="Amann R."/>
            <person name="Jetten M.S.M."/>
            <person name="Mascher T."/>
            <person name="Medema M.H."/>
            <person name="Devos D.P."/>
            <person name="Kaster A.-K."/>
            <person name="Ovreas L."/>
            <person name="Rohde M."/>
            <person name="Galperin M.Y."/>
            <person name="Jogler C."/>
        </authorList>
    </citation>
    <scope>NUCLEOTIDE SEQUENCE [LARGE SCALE GENOMIC DNA]</scope>
    <source>
        <strain evidence="4 5">CA13</strain>
    </source>
</reference>
<evidence type="ECO:0000259" key="3">
    <source>
        <dbReference type="PROSITE" id="PS50977"/>
    </source>
</evidence>
<dbReference type="InterPro" id="IPR001647">
    <property type="entry name" value="HTH_TetR"/>
</dbReference>
<organism evidence="4 5">
    <name type="scientific">Novipirellula herctigrandis</name>
    <dbReference type="NCBI Taxonomy" id="2527986"/>
    <lineage>
        <taxon>Bacteria</taxon>
        <taxon>Pseudomonadati</taxon>
        <taxon>Planctomycetota</taxon>
        <taxon>Planctomycetia</taxon>
        <taxon>Pirellulales</taxon>
        <taxon>Pirellulaceae</taxon>
        <taxon>Novipirellula</taxon>
    </lineage>
</organism>
<evidence type="ECO:0000256" key="1">
    <source>
        <dbReference type="ARBA" id="ARBA00023125"/>
    </source>
</evidence>
<dbReference type="PANTHER" id="PTHR30055">
    <property type="entry name" value="HTH-TYPE TRANSCRIPTIONAL REGULATOR RUTR"/>
    <property type="match status" value="1"/>
</dbReference>
<dbReference type="Proteomes" id="UP000315010">
    <property type="component" value="Unassembled WGS sequence"/>
</dbReference>
<name>A0A5C5Z1Z7_9BACT</name>
<keyword evidence="5" id="KW-1185">Reference proteome</keyword>
<evidence type="ECO:0000256" key="2">
    <source>
        <dbReference type="PROSITE-ProRule" id="PRU00335"/>
    </source>
</evidence>
<dbReference type="PANTHER" id="PTHR30055:SF239">
    <property type="entry name" value="TRANSCRIPTIONAL REGULATORY PROTEIN"/>
    <property type="match status" value="1"/>
</dbReference>
<dbReference type="Gene3D" id="1.10.357.10">
    <property type="entry name" value="Tetracycline Repressor, domain 2"/>
    <property type="match status" value="1"/>
</dbReference>
<gene>
    <name evidence="4" type="ORF">CA13_28210</name>
</gene>
<keyword evidence="1 2" id="KW-0238">DNA-binding</keyword>
<dbReference type="OrthoDB" id="9789566at2"/>
<feature type="DNA-binding region" description="H-T-H motif" evidence="2">
    <location>
        <begin position="30"/>
        <end position="49"/>
    </location>
</feature>
<sequence>MNKKPERVSKTDWLKMALDALEAEGIDGVRIERLARELGVAKSGFYWHFKDRDGLLTEMLKYWSEEFTEVVAEDPSIEESSPSVRLLSIAEMIEEQDLAKYDIAMRAWAEHDTKARRAVRRVYRRRHDFVTQLFAELGFRGQDLEMRVATFVTFHTWDRCMFAPATKAKRRATRELRIKMLVRK</sequence>
<comment type="caution">
    <text evidence="4">The sequence shown here is derived from an EMBL/GenBank/DDBJ whole genome shotgun (WGS) entry which is preliminary data.</text>
</comment>
<dbReference type="GO" id="GO:0003700">
    <property type="term" value="F:DNA-binding transcription factor activity"/>
    <property type="evidence" value="ECO:0007669"/>
    <property type="project" value="TreeGrafter"/>
</dbReference>
<dbReference type="Pfam" id="PF00440">
    <property type="entry name" value="TetR_N"/>
    <property type="match status" value="1"/>
</dbReference>
<dbReference type="AlphaFoldDB" id="A0A5C5Z1Z7"/>
<evidence type="ECO:0000313" key="5">
    <source>
        <dbReference type="Proteomes" id="UP000315010"/>
    </source>
</evidence>
<dbReference type="InterPro" id="IPR050109">
    <property type="entry name" value="HTH-type_TetR-like_transc_reg"/>
</dbReference>
<dbReference type="PROSITE" id="PS50977">
    <property type="entry name" value="HTH_TETR_2"/>
    <property type="match status" value="1"/>
</dbReference>
<protein>
    <submittedName>
        <fullName evidence="4">Transcriptional regulator BetI</fullName>
    </submittedName>
</protein>
<accession>A0A5C5Z1Z7</accession>